<gene>
    <name evidence="2" type="ORF">BT63DRAFT_452245</name>
</gene>
<feature type="compositionally biased region" description="Basic and acidic residues" evidence="1">
    <location>
        <begin position="381"/>
        <end position="395"/>
    </location>
</feature>
<dbReference type="EMBL" id="MU004232">
    <property type="protein sequence ID" value="KAF2671742.1"/>
    <property type="molecule type" value="Genomic_DNA"/>
</dbReference>
<reference evidence="2" key="1">
    <citation type="journal article" date="2020" name="Stud. Mycol.">
        <title>101 Dothideomycetes genomes: a test case for predicting lifestyles and emergence of pathogens.</title>
        <authorList>
            <person name="Haridas S."/>
            <person name="Albert R."/>
            <person name="Binder M."/>
            <person name="Bloem J."/>
            <person name="Labutti K."/>
            <person name="Salamov A."/>
            <person name="Andreopoulos B."/>
            <person name="Baker S."/>
            <person name="Barry K."/>
            <person name="Bills G."/>
            <person name="Bluhm B."/>
            <person name="Cannon C."/>
            <person name="Castanera R."/>
            <person name="Culley D."/>
            <person name="Daum C."/>
            <person name="Ezra D."/>
            <person name="Gonzalez J."/>
            <person name="Henrissat B."/>
            <person name="Kuo A."/>
            <person name="Liang C."/>
            <person name="Lipzen A."/>
            <person name="Lutzoni F."/>
            <person name="Magnuson J."/>
            <person name="Mondo S."/>
            <person name="Nolan M."/>
            <person name="Ohm R."/>
            <person name="Pangilinan J."/>
            <person name="Park H.-J."/>
            <person name="Ramirez L."/>
            <person name="Alfaro M."/>
            <person name="Sun H."/>
            <person name="Tritt A."/>
            <person name="Yoshinaga Y."/>
            <person name="Zwiers L.-H."/>
            <person name="Turgeon B."/>
            <person name="Goodwin S."/>
            <person name="Spatafora J."/>
            <person name="Crous P."/>
            <person name="Grigoriev I."/>
        </authorList>
    </citation>
    <scope>NUCLEOTIDE SEQUENCE</scope>
    <source>
        <strain evidence="2">CBS 115976</strain>
    </source>
</reference>
<evidence type="ECO:0000313" key="2">
    <source>
        <dbReference type="EMBL" id="KAF2671742.1"/>
    </source>
</evidence>
<proteinExistence type="predicted"/>
<accession>A0A6A6UHT2</accession>
<protein>
    <submittedName>
        <fullName evidence="2">Uncharacterized protein</fullName>
    </submittedName>
</protein>
<name>A0A6A6UHT2_9PEZI</name>
<keyword evidence="3" id="KW-1185">Reference proteome</keyword>
<evidence type="ECO:0000313" key="3">
    <source>
        <dbReference type="Proteomes" id="UP000799302"/>
    </source>
</evidence>
<sequence>MAAFLGQSMGRYIHRISEDCITIQRQTADLYTNPLETNDTIEIQEPEILASLSNDERAQLLEHNYVNICLQTIGDNKHQRTKNTQTMVTDYPIAIIKTVMLSKSTTIKTSFGLKLSTAVIKSRADVKFKKSTHELIFSTPSVSFHAFQVIALWLWEICKTSSQSGSTTPITTRLQIDASDMTTLFHYYITFRYLNLSTAVAKIWPRLKRHIEETVVTLEQFIDMHAHLGSKHYLMKCVMQNLVEQAYLGMTSAANEVSILSTASYLNGGNDLEGGEVGEISKTSGVPFRVPLDVPFAAIAHYLRNNDSYGFMSLLQYDVDFRKSALKLNREEIHELGPIVPHKMTDREVVEGLLGDGEEMEGLLGHEEDLIALTDVPDGPFAREVDSDDTTDRSRSSSWGADGEDGMDSLMGL</sequence>
<dbReference type="AlphaFoldDB" id="A0A6A6UHT2"/>
<dbReference type="Proteomes" id="UP000799302">
    <property type="component" value="Unassembled WGS sequence"/>
</dbReference>
<evidence type="ECO:0000256" key="1">
    <source>
        <dbReference type="SAM" id="MobiDB-lite"/>
    </source>
</evidence>
<organism evidence="2 3">
    <name type="scientific">Microthyrium microscopicum</name>
    <dbReference type="NCBI Taxonomy" id="703497"/>
    <lineage>
        <taxon>Eukaryota</taxon>
        <taxon>Fungi</taxon>
        <taxon>Dikarya</taxon>
        <taxon>Ascomycota</taxon>
        <taxon>Pezizomycotina</taxon>
        <taxon>Dothideomycetes</taxon>
        <taxon>Dothideomycetes incertae sedis</taxon>
        <taxon>Microthyriales</taxon>
        <taxon>Microthyriaceae</taxon>
        <taxon>Microthyrium</taxon>
    </lineage>
</organism>
<feature type="region of interest" description="Disordered" evidence="1">
    <location>
        <begin position="375"/>
        <end position="413"/>
    </location>
</feature>